<organism evidence="10 11">
    <name type="scientific">Limnobacter humi</name>
    <dbReference type="NCBI Taxonomy" id="1778671"/>
    <lineage>
        <taxon>Bacteria</taxon>
        <taxon>Pseudomonadati</taxon>
        <taxon>Pseudomonadota</taxon>
        <taxon>Betaproteobacteria</taxon>
        <taxon>Burkholderiales</taxon>
        <taxon>Burkholderiaceae</taxon>
        <taxon>Limnobacter</taxon>
    </lineage>
</organism>
<evidence type="ECO:0000313" key="10">
    <source>
        <dbReference type="EMBL" id="MCQ8897593.1"/>
    </source>
</evidence>
<evidence type="ECO:0000256" key="1">
    <source>
        <dbReference type="ARBA" id="ARBA00004418"/>
    </source>
</evidence>
<dbReference type="InterPro" id="IPR051470">
    <property type="entry name" value="Thiol:disulfide_interchange"/>
</dbReference>
<dbReference type="Proteomes" id="UP001204142">
    <property type="component" value="Unassembled WGS sequence"/>
</dbReference>
<feature type="domain" description="Disulphide bond isomerase DsbC/G N-terminal" evidence="8">
    <location>
        <begin position="39"/>
        <end position="111"/>
    </location>
</feature>
<evidence type="ECO:0000256" key="5">
    <source>
        <dbReference type="ARBA" id="ARBA00023157"/>
    </source>
</evidence>
<name>A0ABT1WKK7_9BURK</name>
<dbReference type="Pfam" id="PF13098">
    <property type="entry name" value="Thioredoxin_2"/>
    <property type="match status" value="1"/>
</dbReference>
<comment type="function">
    <text evidence="7">Required for disulfide bond formation in some periplasmic proteins. Acts by transferring its disulfide bond to other proteins and is reduced in the process.</text>
</comment>
<evidence type="ECO:0000256" key="4">
    <source>
        <dbReference type="ARBA" id="ARBA00022764"/>
    </source>
</evidence>
<evidence type="ECO:0000256" key="7">
    <source>
        <dbReference type="RuleBase" id="RU364038"/>
    </source>
</evidence>
<evidence type="ECO:0000256" key="6">
    <source>
        <dbReference type="ARBA" id="ARBA00023284"/>
    </source>
</evidence>
<reference evidence="10 11" key="1">
    <citation type="submission" date="2022-07" db="EMBL/GenBank/DDBJ databases">
        <authorList>
            <person name="Xamxidin M."/>
            <person name="Wu M."/>
        </authorList>
    </citation>
    <scope>NUCLEOTIDE SEQUENCE [LARGE SCALE GENOMIC DNA]</scope>
    <source>
        <strain evidence="10 11">NBRC 111650</strain>
    </source>
</reference>
<dbReference type="SUPFAM" id="SSF52833">
    <property type="entry name" value="Thioredoxin-like"/>
    <property type="match status" value="1"/>
</dbReference>
<gene>
    <name evidence="10" type="ORF">NQT62_14220</name>
</gene>
<comment type="subcellular location">
    <subcellularLocation>
        <location evidence="1 7">Periplasm</location>
    </subcellularLocation>
</comment>
<dbReference type="InterPro" id="IPR018950">
    <property type="entry name" value="DiS-bond_isomerase_DsbC/G_N"/>
</dbReference>
<dbReference type="PANTHER" id="PTHR35272:SF3">
    <property type="entry name" value="THIOL:DISULFIDE INTERCHANGE PROTEIN DSBC"/>
    <property type="match status" value="1"/>
</dbReference>
<keyword evidence="11" id="KW-1185">Reference proteome</keyword>
<protein>
    <recommendedName>
        <fullName evidence="7">Thiol:disulfide interchange protein</fullName>
    </recommendedName>
</protein>
<evidence type="ECO:0000259" key="8">
    <source>
        <dbReference type="Pfam" id="PF10411"/>
    </source>
</evidence>
<dbReference type="Gene3D" id="3.40.30.10">
    <property type="entry name" value="Glutaredoxin"/>
    <property type="match status" value="1"/>
</dbReference>
<dbReference type="RefSeq" id="WP_256765397.1">
    <property type="nucleotide sequence ID" value="NZ_JANIGO010000005.1"/>
</dbReference>
<keyword evidence="6 7" id="KW-0676">Redox-active center</keyword>
<dbReference type="EMBL" id="JANIGO010000005">
    <property type="protein sequence ID" value="MCQ8897593.1"/>
    <property type="molecule type" value="Genomic_DNA"/>
</dbReference>
<feature type="domain" description="Thioredoxin-like fold" evidence="9">
    <location>
        <begin position="136"/>
        <end position="256"/>
    </location>
</feature>
<evidence type="ECO:0000259" key="9">
    <source>
        <dbReference type="Pfam" id="PF13098"/>
    </source>
</evidence>
<evidence type="ECO:0000313" key="11">
    <source>
        <dbReference type="Proteomes" id="UP001204142"/>
    </source>
</evidence>
<dbReference type="Pfam" id="PF10411">
    <property type="entry name" value="DsbC_N"/>
    <property type="match status" value="1"/>
</dbReference>
<comment type="similarity">
    <text evidence="2 7">Belongs to the thioredoxin family. DsbC subfamily.</text>
</comment>
<dbReference type="InterPro" id="IPR036249">
    <property type="entry name" value="Thioredoxin-like_sf"/>
</dbReference>
<comment type="caution">
    <text evidence="10">The sequence shown here is derived from an EMBL/GenBank/DDBJ whole genome shotgun (WGS) entry which is preliminary data.</text>
</comment>
<feature type="signal peptide" evidence="7">
    <location>
        <begin position="1"/>
        <end position="34"/>
    </location>
</feature>
<keyword evidence="5" id="KW-1015">Disulfide bond</keyword>
<dbReference type="SUPFAM" id="SSF54423">
    <property type="entry name" value="DsbC/DsbG N-terminal domain-like"/>
    <property type="match status" value="1"/>
</dbReference>
<dbReference type="Gene3D" id="3.10.450.70">
    <property type="entry name" value="Disulphide bond isomerase, DsbC/G, N-terminal"/>
    <property type="match status" value="1"/>
</dbReference>
<dbReference type="CDD" id="cd03020">
    <property type="entry name" value="DsbA_DsbC_DsbG"/>
    <property type="match status" value="1"/>
</dbReference>
<keyword evidence="3 7" id="KW-0732">Signal</keyword>
<proteinExistence type="inferred from homology"/>
<dbReference type="InterPro" id="IPR012336">
    <property type="entry name" value="Thioredoxin-like_fold"/>
</dbReference>
<sequence>MNRLFSASHQRILSRSAAAVVLSMGVLAMNVVQASPATKAQVDRITAAMNESLGASGVKVLSVEKVDYIDGLFEVVVNHSGSKKIVYTNASGSHMILGDLMESKSMSNLTEAKMDKLNAINFEKDLPVNLALKTVHGNGARKIAVFEDPNCGYCKRFRKEALSKLQDTTVYTFVFPVLGKDSLDKAQKVMCADNKAKMWDDWMMNDQAPSGKADCNPPINDLVALGRSMGVSGTPTIFFQDGTRASGAIPASELNRRVALASRPK</sequence>
<accession>A0ABT1WKK7</accession>
<dbReference type="InterPro" id="IPR009094">
    <property type="entry name" value="DiS-bond_isomerase_DsbC/G_N_sf"/>
</dbReference>
<feature type="chain" id="PRO_5044960700" description="Thiol:disulfide interchange protein" evidence="7">
    <location>
        <begin position="35"/>
        <end position="265"/>
    </location>
</feature>
<evidence type="ECO:0000256" key="2">
    <source>
        <dbReference type="ARBA" id="ARBA00009813"/>
    </source>
</evidence>
<dbReference type="PANTHER" id="PTHR35272">
    <property type="entry name" value="THIOL:DISULFIDE INTERCHANGE PROTEIN DSBC-RELATED"/>
    <property type="match status" value="1"/>
</dbReference>
<dbReference type="InterPro" id="IPR033954">
    <property type="entry name" value="DiS-bond_Isoase_DsbC/G"/>
</dbReference>
<evidence type="ECO:0000256" key="3">
    <source>
        <dbReference type="ARBA" id="ARBA00022729"/>
    </source>
</evidence>
<keyword evidence="4 7" id="KW-0574">Periplasm</keyword>